<keyword evidence="4" id="KW-0456">Lyase</keyword>
<name>A0A2M6WU47_9BACT</name>
<keyword evidence="2" id="KW-0210">Decarboxylase</keyword>
<dbReference type="PANTHER" id="PTHR43078">
    <property type="entry name" value="UDP-GLUCURONIC ACID DECARBOXYLASE-RELATED"/>
    <property type="match status" value="1"/>
</dbReference>
<protein>
    <submittedName>
        <fullName evidence="6">NAD-dependent dehydratase</fullName>
    </submittedName>
</protein>
<gene>
    <name evidence="6" type="ORF">COT94_01330</name>
</gene>
<evidence type="ECO:0000256" key="4">
    <source>
        <dbReference type="ARBA" id="ARBA00023239"/>
    </source>
</evidence>
<evidence type="ECO:0000259" key="5">
    <source>
        <dbReference type="Pfam" id="PF01370"/>
    </source>
</evidence>
<proteinExistence type="predicted"/>
<accession>A0A2M6WU47</accession>
<dbReference type="InterPro" id="IPR044516">
    <property type="entry name" value="UXS-like"/>
</dbReference>
<dbReference type="AlphaFoldDB" id="A0A2M6WU47"/>
<dbReference type="SUPFAM" id="SSF51735">
    <property type="entry name" value="NAD(P)-binding Rossmann-fold domains"/>
    <property type="match status" value="1"/>
</dbReference>
<dbReference type="Pfam" id="PF01370">
    <property type="entry name" value="Epimerase"/>
    <property type="match status" value="1"/>
</dbReference>
<dbReference type="PANTHER" id="PTHR43078:SF6">
    <property type="entry name" value="UDP-GLUCURONIC ACID DECARBOXYLASE 1"/>
    <property type="match status" value="1"/>
</dbReference>
<dbReference type="GO" id="GO:0005737">
    <property type="term" value="C:cytoplasm"/>
    <property type="evidence" value="ECO:0007669"/>
    <property type="project" value="TreeGrafter"/>
</dbReference>
<reference evidence="7" key="1">
    <citation type="submission" date="2017-09" db="EMBL/GenBank/DDBJ databases">
        <title>Depth-based differentiation of microbial function through sediment-hosted aquifers and enrichment of novel symbionts in the deep terrestrial subsurface.</title>
        <authorList>
            <person name="Probst A.J."/>
            <person name="Ladd B."/>
            <person name="Jarett J.K."/>
            <person name="Geller-Mcgrath D.E."/>
            <person name="Sieber C.M.K."/>
            <person name="Emerson J.B."/>
            <person name="Anantharaman K."/>
            <person name="Thomas B.C."/>
            <person name="Malmstrom R."/>
            <person name="Stieglmeier M."/>
            <person name="Klingl A."/>
            <person name="Woyke T."/>
            <person name="Ryan C.M."/>
            <person name="Banfield J.F."/>
        </authorList>
    </citation>
    <scope>NUCLEOTIDE SEQUENCE [LARGE SCALE GENOMIC DNA]</scope>
</reference>
<evidence type="ECO:0000313" key="7">
    <source>
        <dbReference type="Proteomes" id="UP000228533"/>
    </source>
</evidence>
<comment type="caution">
    <text evidence="6">The sequence shown here is derived from an EMBL/GenBank/DDBJ whole genome shotgun (WGS) entry which is preliminary data.</text>
</comment>
<dbReference type="EMBL" id="PFAM01000008">
    <property type="protein sequence ID" value="PIT96317.1"/>
    <property type="molecule type" value="Genomic_DNA"/>
</dbReference>
<dbReference type="GO" id="GO:0042732">
    <property type="term" value="P:D-xylose metabolic process"/>
    <property type="evidence" value="ECO:0007669"/>
    <property type="project" value="InterPro"/>
</dbReference>
<organism evidence="6 7">
    <name type="scientific">Candidatus Falkowbacteria bacterium CG10_big_fil_rev_8_21_14_0_10_37_14</name>
    <dbReference type="NCBI Taxonomy" id="1974561"/>
    <lineage>
        <taxon>Bacteria</taxon>
        <taxon>Candidatus Falkowiibacteriota</taxon>
    </lineage>
</organism>
<keyword evidence="3" id="KW-0520">NAD</keyword>
<evidence type="ECO:0000313" key="6">
    <source>
        <dbReference type="EMBL" id="PIT96317.1"/>
    </source>
</evidence>
<sequence>MSGKFIFEKKNVLVLGGAGFIGSHLCDRLIKDCKVICVDNLSSGTESNIDHLLANSNFKFIKHDMALPLNLEDYTELAEMRIEFQGIQEIYNLACPTSPKFFDRNKVANVLANSYVVKNALDQALKYQAKLLHGSSSVVYGERRNEWEHVKEDQVGLVNHLSQRASYDEGKRFAETMMVTYGSVFELDIKIARLFRIYGPRMAFNEGHMISDFVAAALDNEPLVIFGDESFKTSLCYIDDCISGLMKLMASDIKTPVNIGSDIDLRLVDVASRVIEITNSTSSIAHSEALLFMTSLVLPDISVARDSLSWLPLVTLDNGLKKTIEDLRAVKNLKIS</sequence>
<comment type="cofactor">
    <cofactor evidence="1">
        <name>NAD(+)</name>
        <dbReference type="ChEBI" id="CHEBI:57540"/>
    </cofactor>
</comment>
<evidence type="ECO:0000256" key="2">
    <source>
        <dbReference type="ARBA" id="ARBA00022793"/>
    </source>
</evidence>
<evidence type="ECO:0000256" key="3">
    <source>
        <dbReference type="ARBA" id="ARBA00023027"/>
    </source>
</evidence>
<dbReference type="Gene3D" id="3.40.50.720">
    <property type="entry name" value="NAD(P)-binding Rossmann-like Domain"/>
    <property type="match status" value="1"/>
</dbReference>
<dbReference type="GO" id="GO:0048040">
    <property type="term" value="F:UDP-glucuronate decarboxylase activity"/>
    <property type="evidence" value="ECO:0007669"/>
    <property type="project" value="TreeGrafter"/>
</dbReference>
<dbReference type="InterPro" id="IPR036291">
    <property type="entry name" value="NAD(P)-bd_dom_sf"/>
</dbReference>
<dbReference type="InterPro" id="IPR001509">
    <property type="entry name" value="Epimerase_deHydtase"/>
</dbReference>
<evidence type="ECO:0000256" key="1">
    <source>
        <dbReference type="ARBA" id="ARBA00001911"/>
    </source>
</evidence>
<dbReference type="GO" id="GO:0070403">
    <property type="term" value="F:NAD+ binding"/>
    <property type="evidence" value="ECO:0007669"/>
    <property type="project" value="InterPro"/>
</dbReference>
<feature type="domain" description="NAD-dependent epimerase/dehydratase" evidence="5">
    <location>
        <begin position="12"/>
        <end position="260"/>
    </location>
</feature>
<dbReference type="Proteomes" id="UP000228533">
    <property type="component" value="Unassembled WGS sequence"/>
</dbReference>